<proteinExistence type="predicted"/>
<reference evidence="2" key="1">
    <citation type="submission" date="2017-05" db="EMBL/GenBank/DDBJ databases">
        <title>Physiological properties and genetic analysis related to exopolysaccharide production of fresh-water unicellular cyanobacterium Aphanothece sacrum, Suizenji Nori, that has been cultured as a food source in Japan.</title>
        <authorList>
            <person name="Kanesaki Y."/>
            <person name="Yoshikawa S."/>
            <person name="Ohki K."/>
        </authorList>
    </citation>
    <scope>NUCLEOTIDE SEQUENCE [LARGE SCALE GENOMIC DNA]</scope>
    <source>
        <strain evidence="2">FPU1</strain>
    </source>
</reference>
<gene>
    <name evidence="1" type="ORF">AsFPU1_2873</name>
</gene>
<dbReference type="EMBL" id="BDQK01000013">
    <property type="protein sequence ID" value="GBF81459.1"/>
    <property type="molecule type" value="Genomic_DNA"/>
</dbReference>
<comment type="caution">
    <text evidence="1">The sequence shown here is derived from an EMBL/GenBank/DDBJ whole genome shotgun (WGS) entry which is preliminary data.</text>
</comment>
<name>A0A401IJM3_APHSA</name>
<evidence type="ECO:0000313" key="2">
    <source>
        <dbReference type="Proteomes" id="UP000287247"/>
    </source>
</evidence>
<protein>
    <submittedName>
        <fullName evidence="1">Uncharacterized protein</fullName>
    </submittedName>
</protein>
<accession>A0A401IJM3</accession>
<evidence type="ECO:0000313" key="1">
    <source>
        <dbReference type="EMBL" id="GBF81459.1"/>
    </source>
</evidence>
<dbReference type="RefSeq" id="WP_124975518.1">
    <property type="nucleotide sequence ID" value="NZ_BDQK01000013.1"/>
</dbReference>
<dbReference type="OrthoDB" id="486126at2"/>
<dbReference type="Proteomes" id="UP000287247">
    <property type="component" value="Unassembled WGS sequence"/>
</dbReference>
<keyword evidence="2" id="KW-1185">Reference proteome</keyword>
<sequence length="145" mass="16645">MLDNFVLSSLIFLAQIPSQEQQFMVLKKQLELYGFQVLIELPPQQGAYGLLRPDAKKIWINPVVFDLQIAVPTLIHEGTHAAQVCAGKGKITLLNLDLEPINYARPFFNRYQDIHRKDLEREAYTVQTQPNAFELVLSLLKKHCK</sequence>
<organism evidence="1 2">
    <name type="scientific">Aphanothece sacrum FPU1</name>
    <dbReference type="NCBI Taxonomy" id="1920663"/>
    <lineage>
        <taxon>Bacteria</taxon>
        <taxon>Bacillati</taxon>
        <taxon>Cyanobacteriota</taxon>
        <taxon>Cyanophyceae</taxon>
        <taxon>Oscillatoriophycideae</taxon>
        <taxon>Chroococcales</taxon>
        <taxon>Aphanothecaceae</taxon>
        <taxon>Aphanothece</taxon>
    </lineage>
</organism>
<dbReference type="AlphaFoldDB" id="A0A401IJM3"/>